<feature type="signal peptide" evidence="1">
    <location>
        <begin position="1"/>
        <end position="22"/>
    </location>
</feature>
<dbReference type="EMBL" id="JBELOE010000093">
    <property type="protein sequence ID" value="MER2491245.1"/>
    <property type="molecule type" value="Genomic_DNA"/>
</dbReference>
<accession>A0ABV1RE98</accession>
<evidence type="ECO:0000256" key="1">
    <source>
        <dbReference type="SAM" id="SignalP"/>
    </source>
</evidence>
<evidence type="ECO:0000313" key="3">
    <source>
        <dbReference type="Proteomes" id="UP001467690"/>
    </source>
</evidence>
<dbReference type="Gene3D" id="3.40.190.10">
    <property type="entry name" value="Periplasmic binding protein-like II"/>
    <property type="match status" value="2"/>
</dbReference>
<dbReference type="RefSeq" id="WP_143871516.1">
    <property type="nucleotide sequence ID" value="NZ_CP041660.1"/>
</dbReference>
<proteinExistence type="predicted"/>
<protein>
    <submittedName>
        <fullName evidence="2">Transporter substrate-binding domain-containing protein</fullName>
    </submittedName>
</protein>
<keyword evidence="3" id="KW-1185">Reference proteome</keyword>
<gene>
    <name evidence="2" type="ORF">ABS311_05045</name>
</gene>
<sequence>MKITINLIALLFIFSASNHTLAGQTVITNKKSNSQSEYMSGLLQLALSYADTPYQYSTTDEVLSKTRVLESLKTGSVHVTWGGTSEQLEASYLPIRIDTYRGLMSHRLMFIRQGEQEKFDNITSLEDFKSIKFGQGRRWQDTKILEAADLQVIKSNKKKNLYYMLDGGRFDAFPRGATEALSELSNYPGLALTLEQSLVIIYPLPTYFFVSKKYPQLALDIEQGLETMLKDGKFDEYFYGSEEIQSTLRRANLKNRRAIRLDNPYLPEKTPLHRKELWLDLTAQN</sequence>
<dbReference type="SUPFAM" id="SSF53850">
    <property type="entry name" value="Periplasmic binding protein-like II"/>
    <property type="match status" value="1"/>
</dbReference>
<feature type="chain" id="PRO_5045414995" evidence="1">
    <location>
        <begin position="23"/>
        <end position="285"/>
    </location>
</feature>
<evidence type="ECO:0000313" key="2">
    <source>
        <dbReference type="EMBL" id="MER2491245.1"/>
    </source>
</evidence>
<organism evidence="2 3">
    <name type="scientific">Catenovulum sediminis</name>
    <dbReference type="NCBI Taxonomy" id="1740262"/>
    <lineage>
        <taxon>Bacteria</taxon>
        <taxon>Pseudomonadati</taxon>
        <taxon>Pseudomonadota</taxon>
        <taxon>Gammaproteobacteria</taxon>
        <taxon>Alteromonadales</taxon>
        <taxon>Alteromonadaceae</taxon>
        <taxon>Catenovulum</taxon>
    </lineage>
</organism>
<reference evidence="2 3" key="1">
    <citation type="submission" date="2024-06" db="EMBL/GenBank/DDBJ databases">
        <authorList>
            <person name="Chen R.Y."/>
        </authorList>
    </citation>
    <scope>NUCLEOTIDE SEQUENCE [LARGE SCALE GENOMIC DNA]</scope>
    <source>
        <strain evidence="2 3">D2</strain>
    </source>
</reference>
<keyword evidence="1" id="KW-0732">Signal</keyword>
<dbReference type="Proteomes" id="UP001467690">
    <property type="component" value="Unassembled WGS sequence"/>
</dbReference>
<comment type="caution">
    <text evidence="2">The sequence shown here is derived from an EMBL/GenBank/DDBJ whole genome shotgun (WGS) entry which is preliminary data.</text>
</comment>
<name>A0ABV1RE98_9ALTE</name>